<comment type="caution">
    <text evidence="1">The sequence shown here is derived from an EMBL/GenBank/DDBJ whole genome shotgun (WGS) entry which is preliminary data.</text>
</comment>
<gene>
    <name evidence="1" type="ORF">EVAR_91504_1</name>
</gene>
<dbReference type="EMBL" id="BGZK01000312">
    <property type="protein sequence ID" value="GBP35953.1"/>
    <property type="molecule type" value="Genomic_DNA"/>
</dbReference>
<sequence length="168" mass="18870">MGIVCAHDGDVDRAGGGGVRPRYRSSRDNVRADERLRAIAFPRSAPQTLRYRAGASSVSQSLNYPADCRWTDLATPIVLLTVETFDTDLVYVTMDDHHRLIFKTNFTLLDQTRRRVRSFGAGPKDSRQYLLFCSVITNITTKGDGSVVKSFAFASEVTWFEPDDERTD</sequence>
<keyword evidence="2" id="KW-1185">Reference proteome</keyword>
<organism evidence="1 2">
    <name type="scientific">Eumeta variegata</name>
    <name type="common">Bagworm moth</name>
    <name type="synonym">Eumeta japonica</name>
    <dbReference type="NCBI Taxonomy" id="151549"/>
    <lineage>
        <taxon>Eukaryota</taxon>
        <taxon>Metazoa</taxon>
        <taxon>Ecdysozoa</taxon>
        <taxon>Arthropoda</taxon>
        <taxon>Hexapoda</taxon>
        <taxon>Insecta</taxon>
        <taxon>Pterygota</taxon>
        <taxon>Neoptera</taxon>
        <taxon>Endopterygota</taxon>
        <taxon>Lepidoptera</taxon>
        <taxon>Glossata</taxon>
        <taxon>Ditrysia</taxon>
        <taxon>Tineoidea</taxon>
        <taxon>Psychidae</taxon>
        <taxon>Oiketicinae</taxon>
        <taxon>Eumeta</taxon>
    </lineage>
</organism>
<protein>
    <submittedName>
        <fullName evidence="1">Uncharacterized protein</fullName>
    </submittedName>
</protein>
<proteinExistence type="predicted"/>
<accession>A0A4C1VBF4</accession>
<evidence type="ECO:0000313" key="2">
    <source>
        <dbReference type="Proteomes" id="UP000299102"/>
    </source>
</evidence>
<reference evidence="1 2" key="1">
    <citation type="journal article" date="2019" name="Commun. Biol.">
        <title>The bagworm genome reveals a unique fibroin gene that provides high tensile strength.</title>
        <authorList>
            <person name="Kono N."/>
            <person name="Nakamura H."/>
            <person name="Ohtoshi R."/>
            <person name="Tomita M."/>
            <person name="Numata K."/>
            <person name="Arakawa K."/>
        </authorList>
    </citation>
    <scope>NUCLEOTIDE SEQUENCE [LARGE SCALE GENOMIC DNA]</scope>
</reference>
<evidence type="ECO:0000313" key="1">
    <source>
        <dbReference type="EMBL" id="GBP35953.1"/>
    </source>
</evidence>
<dbReference type="Proteomes" id="UP000299102">
    <property type="component" value="Unassembled WGS sequence"/>
</dbReference>
<dbReference type="AlphaFoldDB" id="A0A4C1VBF4"/>
<name>A0A4C1VBF4_EUMVA</name>